<protein>
    <submittedName>
        <fullName evidence="2">Uncharacterized protein</fullName>
    </submittedName>
</protein>
<gene>
    <name evidence="2" type="ORF">TSPGSL018_10781</name>
</gene>
<proteinExistence type="predicted"/>
<dbReference type="EMBL" id="GBEZ01005046">
    <property type="protein sequence ID" value="JAC80223.1"/>
    <property type="molecule type" value="Transcribed_RNA"/>
</dbReference>
<feature type="compositionally biased region" description="Basic and acidic residues" evidence="1">
    <location>
        <begin position="49"/>
        <end position="64"/>
    </location>
</feature>
<accession>A0A061S7K3</accession>
<name>A0A061S7K3_9CHLO</name>
<feature type="compositionally biased region" description="Polar residues" evidence="1">
    <location>
        <begin position="68"/>
        <end position="82"/>
    </location>
</feature>
<evidence type="ECO:0000313" key="2">
    <source>
        <dbReference type="EMBL" id="JAC80223.1"/>
    </source>
</evidence>
<reference evidence="2" key="1">
    <citation type="submission" date="2014-05" db="EMBL/GenBank/DDBJ databases">
        <title>The transcriptome of the halophilic microalga Tetraselmis sp. GSL018 isolated from the Great Salt Lake, Utah.</title>
        <authorList>
            <person name="Jinkerson R.E."/>
            <person name="D'Adamo S."/>
            <person name="Posewitz M.C."/>
        </authorList>
    </citation>
    <scope>NUCLEOTIDE SEQUENCE</scope>
    <source>
        <strain evidence="2">GSL018</strain>
    </source>
</reference>
<dbReference type="AlphaFoldDB" id="A0A061S7K3"/>
<feature type="region of interest" description="Disordered" evidence="1">
    <location>
        <begin position="49"/>
        <end position="112"/>
    </location>
</feature>
<sequence length="112" mass="12496">MFSIAAPSTAGKAVSGNSLQRLTAKSSTVTLQRTAVPVIECKCRRNLKKEKSIRNRRRAQELKRMSNFKKTAQGPQRFQQESSSDKGDSKHYFHYDARGEPIPGAQDEGSLI</sequence>
<evidence type="ECO:0000256" key="1">
    <source>
        <dbReference type="SAM" id="MobiDB-lite"/>
    </source>
</evidence>
<organism evidence="2">
    <name type="scientific">Tetraselmis sp. GSL018</name>
    <dbReference type="NCBI Taxonomy" id="582737"/>
    <lineage>
        <taxon>Eukaryota</taxon>
        <taxon>Viridiplantae</taxon>
        <taxon>Chlorophyta</taxon>
        <taxon>core chlorophytes</taxon>
        <taxon>Chlorodendrophyceae</taxon>
        <taxon>Chlorodendrales</taxon>
        <taxon>Chlorodendraceae</taxon>
        <taxon>Tetraselmis</taxon>
    </lineage>
</organism>
<feature type="compositionally biased region" description="Basic and acidic residues" evidence="1">
    <location>
        <begin position="83"/>
        <end position="99"/>
    </location>
</feature>